<proteinExistence type="predicted"/>
<gene>
    <name evidence="2" type="ORF">OM075_16445</name>
</gene>
<keyword evidence="3" id="KW-1185">Reference proteome</keyword>
<reference evidence="2" key="1">
    <citation type="submission" date="2022-10" db="EMBL/GenBank/DDBJ databases">
        <authorList>
            <person name="Yu W.X."/>
        </authorList>
    </citation>
    <scope>NUCLEOTIDE SEQUENCE</scope>
    <source>
        <strain evidence="2">AAT</strain>
    </source>
</reference>
<evidence type="ECO:0000256" key="1">
    <source>
        <dbReference type="SAM" id="SignalP"/>
    </source>
</evidence>
<evidence type="ECO:0000313" key="2">
    <source>
        <dbReference type="EMBL" id="MCW3788068.1"/>
    </source>
</evidence>
<dbReference type="InterPro" id="IPR013783">
    <property type="entry name" value="Ig-like_fold"/>
</dbReference>
<name>A0AAE3SG34_9BACT</name>
<accession>A0AAE3SG34</accession>
<dbReference type="Gene3D" id="2.60.40.10">
    <property type="entry name" value="Immunoglobulins"/>
    <property type="match status" value="1"/>
</dbReference>
<dbReference type="Proteomes" id="UP001209229">
    <property type="component" value="Unassembled WGS sequence"/>
</dbReference>
<feature type="chain" id="PRO_5041922772" evidence="1">
    <location>
        <begin position="23"/>
        <end position="754"/>
    </location>
</feature>
<dbReference type="GO" id="GO:0017056">
    <property type="term" value="F:structural constituent of nuclear pore"/>
    <property type="evidence" value="ECO:0007669"/>
    <property type="project" value="InterPro"/>
</dbReference>
<sequence>MKHILHILLFFAFNLIFTTVNAQDPPYPTVTIVSDDVEFCESGTADVTIQFTGEPPFAIYYEIGGAYQTVGFDEGTGLQTISNYEHTFSITQTSTDDVNILKVYDNNYQIAPLNHSTKLNSGSDLVSGSMNIQIDQMPTPDAGVTDKICGYEYTLQGSVSDATHTIYWNDMTGVGSYSDINSSTSTFAKNEEGQVTFILTEENGACTATDEVTIDFHGSPTATLNSPGEYKFCSTDSEADIVAYSVNFTGNAPFDYVIKNNTNSYNETSTTLTANLEYPVSTSDQFYILSVTDVNGCSAIEEDITGTQIVTDLKPNTQAGEDQIVCGKEFTLEAIPSSGTSGEWSSAATGINYGVNSNANTSVTSDNYQLVALTWTETSDELSCINSDEVQIRFAEPPVLELLNTEDQICNGSSTYVNLNITNGNAPFSVSYNDETETYSKTELSLGSISLELNPTYDITSPVQSQTDFHFTSIEGVYGCEASYSDLVYSVSVDQQPMANAGDPSLDSPCDDTIELQASNSVGEGYWSPSSEGTFDDESNPEAMFTVSPINEPTQYILTWNVINGECYDSDNVEFTVKPFPTPVIAGKDSTIFALDNIQLYAETLEVGSGTWSLLEGSATIVDPSNTISVVTGMEPGVYRFKWTVDVEEGGCAIEDEVTITMKELFETGGFSPNGDAINDEFKIPGSENLHNIKFVVFNKFGKLVHEEVYSENVRISWDGKGLDGEVVKEGVYYYIFDADELSKPVKKYLVIKR</sequence>
<dbReference type="Pfam" id="PF13585">
    <property type="entry name" value="CHU_C"/>
    <property type="match status" value="1"/>
</dbReference>
<dbReference type="EMBL" id="JAPDPJ010000043">
    <property type="protein sequence ID" value="MCW3788068.1"/>
    <property type="molecule type" value="Genomic_DNA"/>
</dbReference>
<dbReference type="InterPro" id="IPR037701">
    <property type="entry name" value="Pom152"/>
</dbReference>
<dbReference type="GO" id="GO:0006606">
    <property type="term" value="P:protein import into nucleus"/>
    <property type="evidence" value="ECO:0007669"/>
    <property type="project" value="TreeGrafter"/>
</dbReference>
<protein>
    <submittedName>
        <fullName evidence="2">Gliding motility-associated C-terminal domain-containing protein</fullName>
    </submittedName>
</protein>
<dbReference type="PANTHER" id="PTHR28206:SF1">
    <property type="entry name" value="NUCLEOPORIN POM152"/>
    <property type="match status" value="1"/>
</dbReference>
<comment type="caution">
    <text evidence="2">The sequence shown here is derived from an EMBL/GenBank/DDBJ whole genome shotgun (WGS) entry which is preliminary data.</text>
</comment>
<feature type="signal peptide" evidence="1">
    <location>
        <begin position="1"/>
        <end position="22"/>
    </location>
</feature>
<evidence type="ECO:0000313" key="3">
    <source>
        <dbReference type="Proteomes" id="UP001209229"/>
    </source>
</evidence>
<dbReference type="AlphaFoldDB" id="A0AAE3SG34"/>
<keyword evidence="1" id="KW-0732">Signal</keyword>
<dbReference type="PANTHER" id="PTHR28206">
    <property type="entry name" value="NUCLEOPORIN POM152"/>
    <property type="match status" value="1"/>
</dbReference>
<dbReference type="NCBIfam" id="TIGR04131">
    <property type="entry name" value="Bac_Flav_CTERM"/>
    <property type="match status" value="1"/>
</dbReference>
<dbReference type="RefSeq" id="WP_301191629.1">
    <property type="nucleotide sequence ID" value="NZ_JAPDPJ010000043.1"/>
</dbReference>
<dbReference type="InterPro" id="IPR026341">
    <property type="entry name" value="T9SS_type_B"/>
</dbReference>
<organism evidence="2 3">
    <name type="scientific">Plebeiibacterium sediminum</name>
    <dbReference type="NCBI Taxonomy" id="2992112"/>
    <lineage>
        <taxon>Bacteria</taxon>
        <taxon>Pseudomonadati</taxon>
        <taxon>Bacteroidota</taxon>
        <taxon>Bacteroidia</taxon>
        <taxon>Marinilabiliales</taxon>
        <taxon>Marinilabiliaceae</taxon>
        <taxon>Plebeiibacterium</taxon>
    </lineage>
</organism>
<dbReference type="GO" id="GO:0006999">
    <property type="term" value="P:nuclear pore organization"/>
    <property type="evidence" value="ECO:0007669"/>
    <property type="project" value="TreeGrafter"/>
</dbReference>